<dbReference type="CDD" id="cd14733">
    <property type="entry name" value="BACK"/>
    <property type="match status" value="1"/>
</dbReference>
<dbReference type="InterPro" id="IPR052972">
    <property type="entry name" value="Sacsin_chaperone_reg"/>
</dbReference>
<evidence type="ECO:0000256" key="1">
    <source>
        <dbReference type="SAM" id="MobiDB-lite"/>
    </source>
</evidence>
<dbReference type="EMBL" id="JAAAIM010001420">
    <property type="protein sequence ID" value="KAG0278714.1"/>
    <property type="molecule type" value="Genomic_DNA"/>
</dbReference>
<feature type="region of interest" description="Disordered" evidence="1">
    <location>
        <begin position="1277"/>
        <end position="1315"/>
    </location>
</feature>
<protein>
    <recommendedName>
        <fullName evidence="2">BTB domain-containing protein</fullName>
    </recommendedName>
</protein>
<dbReference type="InterPro" id="IPR011333">
    <property type="entry name" value="SKP1/BTB/POZ_sf"/>
</dbReference>
<dbReference type="PANTHER" id="PTHR15600">
    <property type="entry name" value="SACSIN"/>
    <property type="match status" value="1"/>
</dbReference>
<evidence type="ECO:0000259" key="2">
    <source>
        <dbReference type="PROSITE" id="PS50097"/>
    </source>
</evidence>
<comment type="caution">
    <text evidence="3">The sequence shown here is derived from an EMBL/GenBank/DDBJ whole genome shotgun (WGS) entry which is preliminary data.</text>
</comment>
<feature type="compositionally biased region" description="Acidic residues" evidence="1">
    <location>
        <begin position="1416"/>
        <end position="1466"/>
    </location>
</feature>
<dbReference type="Pfam" id="PF25794">
    <property type="entry name" value="SACS"/>
    <property type="match status" value="1"/>
</dbReference>
<accession>A0ABQ7JL14</accession>
<dbReference type="SUPFAM" id="SSF55874">
    <property type="entry name" value="ATPase domain of HSP90 chaperone/DNA topoisomerase II/histidine kinase"/>
    <property type="match status" value="1"/>
</dbReference>
<dbReference type="SUPFAM" id="SSF54695">
    <property type="entry name" value="POZ domain"/>
    <property type="match status" value="1"/>
</dbReference>
<feature type="domain" description="BTB" evidence="2">
    <location>
        <begin position="1196"/>
        <end position="1274"/>
    </location>
</feature>
<dbReference type="InterPro" id="IPR000210">
    <property type="entry name" value="BTB/POZ_dom"/>
</dbReference>
<dbReference type="Gene3D" id="3.30.710.10">
    <property type="entry name" value="Potassium Channel Kv1.1, Chain A"/>
    <property type="match status" value="1"/>
</dbReference>
<feature type="compositionally biased region" description="Acidic residues" evidence="1">
    <location>
        <begin position="1499"/>
        <end position="1525"/>
    </location>
</feature>
<dbReference type="InterPro" id="IPR036890">
    <property type="entry name" value="HATPase_C_sf"/>
</dbReference>
<dbReference type="PROSITE" id="PS50097">
    <property type="entry name" value="BTB"/>
    <property type="match status" value="1"/>
</dbReference>
<sequence>MAAWQGPALLIYNNADFSEKDFNAICRLGVGSKSEDTSKIGRHGLGFNSVYHFTDVPSIVSGPYLGFFDPHMTNLPPTRGRNGAPIAKGGHRCDFRKLSKEILSDQLDPYKDIFDCDMTSHFKGTIFRLPLRLKGSKALSQSGFTDEGWTLVQIEKMLEEWIKEAKLGMLFMDNMESIHISDGSKPEVVVKKTATMLSKSSREDGAELSGLFDKAIPPAQRIFAIKITVESSDSKPFITESTSWMVCTDGTFPFGTPDEVRQLATKRHWSPHCGVAVPLDDRQQDDLLEGRLLVYLPTPIPTGLPFHIHGGFALTSNRKSLAGGQEKDNERHIWNNFLLERCLPEVALSAFEELLKYTFREPSLGGPRTQDLDQCIAGYFHVWPVKSSKVFELFVKKFVDQSNFRQVFPVRGSPSDVPMIACTGSSITMPGDVAIPPGLRRRIYGWLRKGSVLVSDVPPKIALLAKEAWMSSMFRVYHEIDGDAIRKQLRADPEFIPQQLKSQDEKRWMLEVVLKPVLDPASSVKELLTGLSIIPLRNGEWKGLFSNPEYYNATADVQNIIDAKDILLDSDLFLSKELNPILKALIASSDFGIRLITWRVFVSAFCSEHSDGVPEDKWNRIWKFLPSQGCPADIERLPILETAYGTMTTLQAAKDGLQITGSGSLEVVTALMDLFQDLGIVVFDAAKHMNHQYFKDHTLPYSDIRLVDLISQHWTPSDSRAFSTNEAMHLRRIILSNSDKIKNTMAARLGALPIWCTVGTRSEHLIAAAGARYLEGHFSMLNLGKLPTLLSEFNFKHFRAMGATPLTVTEALIDIVMPRFLNGELECVGLTKAAYVGLVDNLLFLSNLKGRIAQPARTVLSQGRCFLAQDGSFHTLSELLRPNSRVTQIVFADRQELFPDFDVYQRMVERGCTGSGLRTLKSDPRLIQECAEKVLAETTSPDANPEITRERAVQVIKYIYDFPSACEVDWMDARWKIVPRETNFEPPYDLHTPNLPIYMAFSSLVRLKVRNQTWTRLGFFPADLVPSSAFKTKFPEVWVYNMDETYLHLNTLVQFIAPTWRTTDQQHSLKALLFKIYKGCEDFAARSDTFREYTKDKLSKLMKVPYILNGNSKDPSDLKSWDWPTRLMFDIDQNISSHDVVDKTLHEYRTFLVAVGALEIQHVEGTIDVEDGRKLGDMEIQIRNCFETQDQDTGFMDVRFKFLRGSDILAHKVVLARTSDYFFRRFTGIWASISARDPKEPGVQIIDLSSYGDIKTGFWGLLYYFYSDMLIQSNGPPFFDGEKDEGSTSEGEVGDKTPGQGGDGSSEKDDNDAEVQATKDMLGERVEYLMVLQDVANRFEATRLKDLIAQELVMGEKIMHSNVFNIRNHAEQNQAANLKDHCRKFIEMNKSSVLKYVNGEIQVLWGSLTALGLQEVQEEDDEDDEDYVPSEDDSDDLSQESEDEDEGKEEFADCAEDGSEDSDESSSETKVKGFKNKKASGDGAESIDSDGEGSLQSSTDEEGSLLNSTDEEGSLVSSSDEEESLVDIADKEGDWEIGEDWEEASIEMTSDEDESSGTDSDEDDRSEDVDLLSYLTTISPVRAQMEEELCELNKNREELLALP</sequence>
<evidence type="ECO:0000313" key="4">
    <source>
        <dbReference type="Proteomes" id="UP001194696"/>
    </source>
</evidence>
<organism evidence="3 4">
    <name type="scientific">Linnemannia gamsii</name>
    <dbReference type="NCBI Taxonomy" id="64522"/>
    <lineage>
        <taxon>Eukaryota</taxon>
        <taxon>Fungi</taxon>
        <taxon>Fungi incertae sedis</taxon>
        <taxon>Mucoromycota</taxon>
        <taxon>Mortierellomycotina</taxon>
        <taxon>Mortierellomycetes</taxon>
        <taxon>Mortierellales</taxon>
        <taxon>Mortierellaceae</taxon>
        <taxon>Linnemannia</taxon>
    </lineage>
</organism>
<feature type="region of interest" description="Disordered" evidence="1">
    <location>
        <begin position="1416"/>
        <end position="1568"/>
    </location>
</feature>
<proteinExistence type="predicted"/>
<gene>
    <name evidence="3" type="ORF">BGZ96_002274</name>
</gene>
<feature type="compositionally biased region" description="Acidic residues" evidence="1">
    <location>
        <begin position="1535"/>
        <end position="1568"/>
    </location>
</feature>
<dbReference type="InterPro" id="IPR058210">
    <property type="entry name" value="SACS/Nov_dom"/>
</dbReference>
<dbReference type="Proteomes" id="UP001194696">
    <property type="component" value="Unassembled WGS sequence"/>
</dbReference>
<dbReference type="PANTHER" id="PTHR15600:SF42">
    <property type="entry name" value="SACSIN"/>
    <property type="match status" value="1"/>
</dbReference>
<keyword evidence="4" id="KW-1185">Reference proteome</keyword>
<dbReference type="CDD" id="cd18186">
    <property type="entry name" value="BTB_POZ_ZBTB_KLHL-like"/>
    <property type="match status" value="1"/>
</dbReference>
<evidence type="ECO:0000313" key="3">
    <source>
        <dbReference type="EMBL" id="KAG0278714.1"/>
    </source>
</evidence>
<reference evidence="3 4" key="1">
    <citation type="journal article" date="2020" name="Fungal Divers.">
        <title>Resolving the Mortierellaceae phylogeny through synthesis of multi-gene phylogenetics and phylogenomics.</title>
        <authorList>
            <person name="Vandepol N."/>
            <person name="Liber J."/>
            <person name="Desiro A."/>
            <person name="Na H."/>
            <person name="Kennedy M."/>
            <person name="Barry K."/>
            <person name="Grigoriev I.V."/>
            <person name="Miller A.N."/>
            <person name="O'Donnell K."/>
            <person name="Stajich J.E."/>
            <person name="Bonito G."/>
        </authorList>
    </citation>
    <scope>NUCLEOTIDE SEQUENCE [LARGE SCALE GENOMIC DNA]</scope>
    <source>
        <strain evidence="3 4">AD045</strain>
    </source>
</reference>
<name>A0ABQ7JL14_9FUNG</name>